<dbReference type="InterPro" id="IPR036102">
    <property type="entry name" value="OsmC/Ohrsf"/>
</dbReference>
<name>A0AA95SRP2_9BURK</name>
<dbReference type="KEGG" id="pais:PFX98_07565"/>
<dbReference type="PANTHER" id="PTHR35368">
    <property type="entry name" value="HYDROPEROXIDE REDUCTASE"/>
    <property type="match status" value="1"/>
</dbReference>
<organism evidence="1 2">
    <name type="scientific">Paucibacter sediminis</name>
    <dbReference type="NCBI Taxonomy" id="3019553"/>
    <lineage>
        <taxon>Bacteria</taxon>
        <taxon>Pseudomonadati</taxon>
        <taxon>Pseudomonadota</taxon>
        <taxon>Betaproteobacteria</taxon>
        <taxon>Burkholderiales</taxon>
        <taxon>Sphaerotilaceae</taxon>
        <taxon>Roseateles</taxon>
    </lineage>
</organism>
<dbReference type="AlphaFoldDB" id="A0AA95SRP2"/>
<evidence type="ECO:0000313" key="2">
    <source>
        <dbReference type="Proteomes" id="UP001177769"/>
    </source>
</evidence>
<sequence>MGTEQIAASMERVASVLRRKPQAGLSDDSVASARWEGGLRASVHSDAGHAVQTDMPAEIGGEAGAVTPGWLLRAGLASCAVTRIAMAAAAAGITLQTLEARASSQSDARGLLGIAEPDGSTVPAGPLTMALHVRIAASGVAAERLRALVASTTGCSPVTCAVEQPLPVALHIDVLS</sequence>
<accession>A0AA95SRP2</accession>
<dbReference type="RefSeq" id="WP_285234576.1">
    <property type="nucleotide sequence ID" value="NZ_CP116346.1"/>
</dbReference>
<evidence type="ECO:0000313" key="1">
    <source>
        <dbReference type="EMBL" id="WIT13461.1"/>
    </source>
</evidence>
<gene>
    <name evidence="1" type="ORF">PFX98_07565</name>
</gene>
<dbReference type="InterPro" id="IPR015946">
    <property type="entry name" value="KH_dom-like_a/b"/>
</dbReference>
<dbReference type="InterPro" id="IPR003718">
    <property type="entry name" value="OsmC/Ohr_fam"/>
</dbReference>
<dbReference type="EMBL" id="CP116346">
    <property type="protein sequence ID" value="WIT13461.1"/>
    <property type="molecule type" value="Genomic_DNA"/>
</dbReference>
<dbReference type="Gene3D" id="3.30.300.20">
    <property type="match status" value="1"/>
</dbReference>
<dbReference type="Pfam" id="PF02566">
    <property type="entry name" value="OsmC"/>
    <property type="match status" value="1"/>
</dbReference>
<dbReference type="PANTHER" id="PTHR35368:SF1">
    <property type="entry name" value="HYDROPEROXIDE REDUCTASE"/>
    <property type="match status" value="1"/>
</dbReference>
<dbReference type="Proteomes" id="UP001177769">
    <property type="component" value="Chromosome"/>
</dbReference>
<protein>
    <submittedName>
        <fullName evidence="1">OsmC family protein</fullName>
    </submittedName>
</protein>
<proteinExistence type="predicted"/>
<keyword evidence="2" id="KW-1185">Reference proteome</keyword>
<reference evidence="1" key="1">
    <citation type="submission" date="2023-01" db="EMBL/GenBank/DDBJ databases">
        <title>Whole genome sequence of Paucibacter sp. S2-9 isolated from pond sediment.</title>
        <authorList>
            <person name="Jung J.Y."/>
        </authorList>
    </citation>
    <scope>NUCLEOTIDE SEQUENCE</scope>
    <source>
        <strain evidence="1">S2-9</strain>
    </source>
</reference>
<dbReference type="SUPFAM" id="SSF82784">
    <property type="entry name" value="OsmC-like"/>
    <property type="match status" value="1"/>
</dbReference>
<dbReference type="InterPro" id="IPR052924">
    <property type="entry name" value="OsmC/Ohr_hydroprdx_reductase"/>
</dbReference>